<feature type="compositionally biased region" description="Low complexity" evidence="1">
    <location>
        <begin position="109"/>
        <end position="130"/>
    </location>
</feature>
<accession>A0A0L0CFS0</accession>
<feature type="region of interest" description="Disordered" evidence="1">
    <location>
        <begin position="1"/>
        <end position="43"/>
    </location>
</feature>
<feature type="compositionally biased region" description="Low complexity" evidence="1">
    <location>
        <begin position="137"/>
        <end position="147"/>
    </location>
</feature>
<name>A0A0L0CFS0_LUCCU</name>
<comment type="caution">
    <text evidence="3">The sequence shown here is derived from an EMBL/GenBank/DDBJ whole genome shotgun (WGS) entry which is preliminary data.</text>
</comment>
<evidence type="ECO:0000256" key="1">
    <source>
        <dbReference type="SAM" id="MobiDB-lite"/>
    </source>
</evidence>
<feature type="region of interest" description="Disordered" evidence="1">
    <location>
        <begin position="99"/>
        <end position="180"/>
    </location>
</feature>
<reference evidence="3 4" key="1">
    <citation type="journal article" date="2015" name="Nat. Commun.">
        <title>Lucilia cuprina genome unlocks parasitic fly biology to underpin future interventions.</title>
        <authorList>
            <person name="Anstead C.A."/>
            <person name="Korhonen P.K."/>
            <person name="Young N.D."/>
            <person name="Hall R.S."/>
            <person name="Jex A.R."/>
            <person name="Murali S.C."/>
            <person name="Hughes D.S."/>
            <person name="Lee S.F."/>
            <person name="Perry T."/>
            <person name="Stroehlein A.J."/>
            <person name="Ansell B.R."/>
            <person name="Breugelmans B."/>
            <person name="Hofmann A."/>
            <person name="Qu J."/>
            <person name="Dugan S."/>
            <person name="Lee S.L."/>
            <person name="Chao H."/>
            <person name="Dinh H."/>
            <person name="Han Y."/>
            <person name="Doddapaneni H.V."/>
            <person name="Worley K.C."/>
            <person name="Muzny D.M."/>
            <person name="Ioannidis P."/>
            <person name="Waterhouse R.M."/>
            <person name="Zdobnov E.M."/>
            <person name="James P.J."/>
            <person name="Bagnall N.H."/>
            <person name="Kotze A.C."/>
            <person name="Gibbs R.A."/>
            <person name="Richards S."/>
            <person name="Batterham P."/>
            <person name="Gasser R.B."/>
        </authorList>
    </citation>
    <scope>NUCLEOTIDE SEQUENCE [LARGE SCALE GENOMIC DNA]</scope>
    <source>
        <strain evidence="3 4">LS</strain>
        <tissue evidence="3">Full body</tissue>
    </source>
</reference>
<evidence type="ECO:0000313" key="4">
    <source>
        <dbReference type="Proteomes" id="UP000037069"/>
    </source>
</evidence>
<feature type="region of interest" description="Disordered" evidence="1">
    <location>
        <begin position="257"/>
        <end position="284"/>
    </location>
</feature>
<dbReference type="AlphaFoldDB" id="A0A0L0CFS0"/>
<evidence type="ECO:0000313" key="3">
    <source>
        <dbReference type="EMBL" id="KNC31090.1"/>
    </source>
</evidence>
<sequence length="303" mass="34198">MSKKTALRNINSDIETKPTKATKKINTKSNKRNNEDNKNSKQKTIKQLAVGGIEKEKSIDFKTQEIIALSSDDEYEDTKNEDKTVSILSTAKNDSKTVLNENKKEKSKINNNNNSSSNNINSSSTTLIINDSEESDSLQSQSSSQHSENYEAEDENETEMKAKQQQQLLSSSSAHTQQQLQQVQRFLKSFDSNNMEMEKNANTLNELRNFRQAPKPGKFNISTKFLRKPRNKMKLQHQTQQITTDFKNFNKNSNNNNINCSSSVSNSISSSSGSNNNNISINNNNDESIAKLKDFSIDSLLNH</sequence>
<proteinExistence type="predicted"/>
<keyword evidence="4" id="KW-1185">Reference proteome</keyword>
<dbReference type="EMBL" id="JRES01001593">
    <property type="protein sequence ID" value="KNC21631.1"/>
    <property type="molecule type" value="Genomic_DNA"/>
</dbReference>
<evidence type="ECO:0000313" key="2">
    <source>
        <dbReference type="EMBL" id="KNC21631.1"/>
    </source>
</evidence>
<organism evidence="3 4">
    <name type="scientific">Lucilia cuprina</name>
    <name type="common">Green bottle fly</name>
    <name type="synonym">Australian sheep blowfly</name>
    <dbReference type="NCBI Taxonomy" id="7375"/>
    <lineage>
        <taxon>Eukaryota</taxon>
        <taxon>Metazoa</taxon>
        <taxon>Ecdysozoa</taxon>
        <taxon>Arthropoda</taxon>
        <taxon>Hexapoda</taxon>
        <taxon>Insecta</taxon>
        <taxon>Pterygota</taxon>
        <taxon>Neoptera</taxon>
        <taxon>Endopterygota</taxon>
        <taxon>Diptera</taxon>
        <taxon>Brachycera</taxon>
        <taxon>Muscomorpha</taxon>
        <taxon>Oestroidea</taxon>
        <taxon>Calliphoridae</taxon>
        <taxon>Luciliinae</taxon>
        <taxon>Lucilia</taxon>
    </lineage>
</organism>
<dbReference type="EMBL" id="JRES01000449">
    <property type="protein sequence ID" value="KNC31090.1"/>
    <property type="molecule type" value="Genomic_DNA"/>
</dbReference>
<protein>
    <submittedName>
        <fullName evidence="3">Uncharacterized protein</fullName>
    </submittedName>
</protein>
<dbReference type="Proteomes" id="UP000037069">
    <property type="component" value="Unassembled WGS sequence"/>
</dbReference>
<gene>
    <name evidence="3" type="ORF">FF38_07359</name>
    <name evidence="2" type="ORF">FF38_08461</name>
</gene>
<feature type="compositionally biased region" description="Low complexity" evidence="1">
    <location>
        <begin position="164"/>
        <end position="180"/>
    </location>
</feature>
<feature type="compositionally biased region" description="Basic residues" evidence="1">
    <location>
        <begin position="20"/>
        <end position="31"/>
    </location>
</feature>